<proteinExistence type="predicted"/>
<keyword evidence="2" id="KW-1185">Reference proteome</keyword>
<accession>A0ACB7ZU12</accession>
<evidence type="ECO:0000313" key="2">
    <source>
        <dbReference type="Proteomes" id="UP000790377"/>
    </source>
</evidence>
<sequence>VPLDYFQEAFLPPLQISADALKVSLTNEGVLNQVGRWTHFPNNPAADPQREEPAFEPLEAIFGAVIRLAQPLVGRGPTLEFRRNPTVPPQCTRTNTSRPDAYMLVLNKKSVDDPTKPPVDLRVSWDDIAVSLEYKKKHGADDRDDNDEKIIWSLHHVMRSDPCRRATFGVTIEDTRTRFWFTCRSATIVSEEFNFIENTAPLTHFFCALAFAEEHQQGWDPTCRRVWDELFGIQYDIEFRDAVGKTRVYRTTRVLSDFGAEALRGHGTRVFEAYLTGGKEEGREDKTQRVAIKDAWRDSDRLREDQILRGILKDVKEKNGTHAAEEAGKYFLTVHQAEDVQIGGMTDHTFDLLFHGHAIPPDYSYIGLKSEKELSHTLYTPSVGNVPLLPTRGNPVGAGAVHKIQHKIHFRIVFDEVCEPTYKLDMLAVVFSILYDAAQVFKILHNVGWVHRDVSIGNVLYFNGRVKLSDLEYAKKMGTDSGHEVCTGTVNFMACEIEGQRYLFYKTDAELKEKYVPAEAAGLDITCPSRPEFSFNPLHDLEALCWIAVWILFYHIDKDNPGYSARQRIGYDTLFPGIITRQTHLSALTSRLETEALPERFRDVCAGLELLRQQLVGRYRDAEKTYPINLTLEGLQNYYLGVFGDLPALCKDVRLSAPSAG</sequence>
<reference evidence="1" key="1">
    <citation type="journal article" date="2021" name="New Phytol.">
        <title>Evolutionary innovations through gain and loss of genes in the ectomycorrhizal Boletales.</title>
        <authorList>
            <person name="Wu G."/>
            <person name="Miyauchi S."/>
            <person name="Morin E."/>
            <person name="Kuo A."/>
            <person name="Drula E."/>
            <person name="Varga T."/>
            <person name="Kohler A."/>
            <person name="Feng B."/>
            <person name="Cao Y."/>
            <person name="Lipzen A."/>
            <person name="Daum C."/>
            <person name="Hundley H."/>
            <person name="Pangilinan J."/>
            <person name="Johnson J."/>
            <person name="Barry K."/>
            <person name="LaButti K."/>
            <person name="Ng V."/>
            <person name="Ahrendt S."/>
            <person name="Min B."/>
            <person name="Choi I.G."/>
            <person name="Park H."/>
            <person name="Plett J.M."/>
            <person name="Magnuson J."/>
            <person name="Spatafora J.W."/>
            <person name="Nagy L.G."/>
            <person name="Henrissat B."/>
            <person name="Grigoriev I.V."/>
            <person name="Yang Z.L."/>
            <person name="Xu J."/>
            <person name="Martin F.M."/>
        </authorList>
    </citation>
    <scope>NUCLEOTIDE SEQUENCE</scope>
    <source>
        <strain evidence="1">ATCC 28755</strain>
    </source>
</reference>
<name>A0ACB7ZU12_9AGAM</name>
<gene>
    <name evidence="1" type="ORF">BJ138DRAFT_1019438</name>
</gene>
<evidence type="ECO:0000313" key="1">
    <source>
        <dbReference type="EMBL" id="KAH7904218.1"/>
    </source>
</evidence>
<dbReference type="EMBL" id="MU268560">
    <property type="protein sequence ID" value="KAH7904218.1"/>
    <property type="molecule type" value="Genomic_DNA"/>
</dbReference>
<comment type="caution">
    <text evidence="1">The sequence shown here is derived from an EMBL/GenBank/DDBJ whole genome shotgun (WGS) entry which is preliminary data.</text>
</comment>
<feature type="non-terminal residue" evidence="1">
    <location>
        <position position="1"/>
    </location>
</feature>
<dbReference type="Proteomes" id="UP000790377">
    <property type="component" value="Unassembled WGS sequence"/>
</dbReference>
<protein>
    <submittedName>
        <fullName evidence="1">Uncharacterized protein</fullName>
    </submittedName>
</protein>
<organism evidence="1 2">
    <name type="scientific">Hygrophoropsis aurantiaca</name>
    <dbReference type="NCBI Taxonomy" id="72124"/>
    <lineage>
        <taxon>Eukaryota</taxon>
        <taxon>Fungi</taxon>
        <taxon>Dikarya</taxon>
        <taxon>Basidiomycota</taxon>
        <taxon>Agaricomycotina</taxon>
        <taxon>Agaricomycetes</taxon>
        <taxon>Agaricomycetidae</taxon>
        <taxon>Boletales</taxon>
        <taxon>Coniophorineae</taxon>
        <taxon>Hygrophoropsidaceae</taxon>
        <taxon>Hygrophoropsis</taxon>
    </lineage>
</organism>